<dbReference type="InterPro" id="IPR035986">
    <property type="entry name" value="PKD_dom_sf"/>
</dbReference>
<accession>A0AA38CVH4</accession>
<dbReference type="Gene3D" id="2.120.10.30">
    <property type="entry name" value="TolB, C-terminal domain"/>
    <property type="match status" value="1"/>
</dbReference>
<feature type="chain" id="PRO_5041366499" description="Sugar phosphate isomerase/epimerase" evidence="3">
    <location>
        <begin position="28"/>
        <end position="1626"/>
    </location>
</feature>
<keyword evidence="3" id="KW-0732">Signal</keyword>
<dbReference type="InterPro" id="IPR011041">
    <property type="entry name" value="Quinoprot_gluc/sorb_DH_b-prop"/>
</dbReference>
<dbReference type="CDD" id="cd00146">
    <property type="entry name" value="PKD"/>
    <property type="match status" value="1"/>
</dbReference>
<dbReference type="Gene3D" id="2.60.40.10">
    <property type="entry name" value="Immunoglobulins"/>
    <property type="match status" value="1"/>
</dbReference>
<gene>
    <name evidence="6" type="ORF">GCM10025875_29570</name>
</gene>
<evidence type="ECO:0000256" key="3">
    <source>
        <dbReference type="SAM" id="SignalP"/>
    </source>
</evidence>
<dbReference type="SMART" id="SM00089">
    <property type="entry name" value="PKD"/>
    <property type="match status" value="1"/>
</dbReference>
<dbReference type="PANTHER" id="PTHR19328">
    <property type="entry name" value="HEDGEHOG-INTERACTING PROTEIN"/>
    <property type="match status" value="1"/>
</dbReference>
<dbReference type="InterPro" id="IPR000601">
    <property type="entry name" value="PKD_dom"/>
</dbReference>
<organism evidence="6 7">
    <name type="scientific">Litorihabitans aurantiacus</name>
    <dbReference type="NCBI Taxonomy" id="1930061"/>
    <lineage>
        <taxon>Bacteria</taxon>
        <taxon>Bacillati</taxon>
        <taxon>Actinomycetota</taxon>
        <taxon>Actinomycetes</taxon>
        <taxon>Micrococcales</taxon>
        <taxon>Beutenbergiaceae</taxon>
        <taxon>Litorihabitans</taxon>
    </lineage>
</organism>
<dbReference type="Gene3D" id="3.20.20.150">
    <property type="entry name" value="Divalent-metal-dependent TIM barrel enzymes"/>
    <property type="match status" value="2"/>
</dbReference>
<dbReference type="Pfam" id="PF07995">
    <property type="entry name" value="GSDH"/>
    <property type="match status" value="1"/>
</dbReference>
<dbReference type="InterPro" id="IPR013783">
    <property type="entry name" value="Ig-like_fold"/>
</dbReference>
<reference evidence="6" key="1">
    <citation type="journal article" date="2014" name="Int. J. Syst. Evol. Microbiol.">
        <title>Complete genome sequence of Corynebacterium casei LMG S-19264T (=DSM 44701T), isolated from a smear-ripened cheese.</title>
        <authorList>
            <consortium name="US DOE Joint Genome Institute (JGI-PGF)"/>
            <person name="Walter F."/>
            <person name="Albersmeier A."/>
            <person name="Kalinowski J."/>
            <person name="Ruckert C."/>
        </authorList>
    </citation>
    <scope>NUCLEOTIDE SEQUENCE</scope>
    <source>
        <strain evidence="6">NBRC 112290</strain>
    </source>
</reference>
<feature type="compositionally biased region" description="Polar residues" evidence="2">
    <location>
        <begin position="142"/>
        <end position="152"/>
    </location>
</feature>
<keyword evidence="1" id="KW-0119">Carbohydrate metabolism</keyword>
<feature type="domain" description="SLH" evidence="5">
    <location>
        <begin position="1558"/>
        <end position="1623"/>
    </location>
</feature>
<dbReference type="PROSITE" id="PS50093">
    <property type="entry name" value="PKD"/>
    <property type="match status" value="1"/>
</dbReference>
<dbReference type="EMBL" id="BSUM01000001">
    <property type="protein sequence ID" value="GMA32965.1"/>
    <property type="molecule type" value="Genomic_DNA"/>
</dbReference>
<dbReference type="PANTHER" id="PTHR19328:SF75">
    <property type="entry name" value="ALDOSE SUGAR DEHYDROGENASE YLII"/>
    <property type="match status" value="1"/>
</dbReference>
<dbReference type="Pfam" id="PF18911">
    <property type="entry name" value="PKD_4"/>
    <property type="match status" value="1"/>
</dbReference>
<feature type="region of interest" description="Disordered" evidence="2">
    <location>
        <begin position="137"/>
        <end position="157"/>
    </location>
</feature>
<feature type="signal peptide" evidence="3">
    <location>
        <begin position="1"/>
        <end position="27"/>
    </location>
</feature>
<evidence type="ECO:0000259" key="4">
    <source>
        <dbReference type="PROSITE" id="PS50093"/>
    </source>
</evidence>
<dbReference type="InterPro" id="IPR011042">
    <property type="entry name" value="6-blade_b-propeller_TolB-like"/>
</dbReference>
<feature type="domain" description="PKD" evidence="4">
    <location>
        <begin position="546"/>
        <end position="626"/>
    </location>
</feature>
<comment type="caution">
    <text evidence="6">The sequence shown here is derived from an EMBL/GenBank/DDBJ whole genome shotgun (WGS) entry which is preliminary data.</text>
</comment>
<dbReference type="SUPFAM" id="SSF49299">
    <property type="entry name" value="PKD domain"/>
    <property type="match status" value="1"/>
</dbReference>
<dbReference type="InterPro" id="IPR012938">
    <property type="entry name" value="Glc/Sorbosone_DH"/>
</dbReference>
<reference evidence="6" key="2">
    <citation type="submission" date="2023-02" db="EMBL/GenBank/DDBJ databases">
        <authorList>
            <person name="Sun Q."/>
            <person name="Mori K."/>
        </authorList>
    </citation>
    <scope>NUCLEOTIDE SEQUENCE</scope>
    <source>
        <strain evidence="6">NBRC 112290</strain>
    </source>
</reference>
<dbReference type="InterPro" id="IPR036237">
    <property type="entry name" value="Xyl_isomerase-like_sf"/>
</dbReference>
<evidence type="ECO:0000256" key="2">
    <source>
        <dbReference type="SAM" id="MobiDB-lite"/>
    </source>
</evidence>
<dbReference type="SUPFAM" id="SSF50952">
    <property type="entry name" value="Soluble quinoprotein glucose dehydrogenase"/>
    <property type="match status" value="1"/>
</dbReference>
<protein>
    <recommendedName>
        <fullName evidence="8">Sugar phosphate isomerase/epimerase</fullName>
    </recommendedName>
</protein>
<evidence type="ECO:0000259" key="5">
    <source>
        <dbReference type="PROSITE" id="PS51272"/>
    </source>
</evidence>
<dbReference type="InterPro" id="IPR022409">
    <property type="entry name" value="PKD/Chitinase_dom"/>
</dbReference>
<evidence type="ECO:0000256" key="1">
    <source>
        <dbReference type="ARBA" id="ARBA00023277"/>
    </source>
</evidence>
<proteinExistence type="predicted"/>
<dbReference type="SUPFAM" id="SSF51658">
    <property type="entry name" value="Xylose isomerase-like"/>
    <property type="match status" value="2"/>
</dbReference>
<feature type="domain" description="SLH" evidence="5">
    <location>
        <begin position="1425"/>
        <end position="1489"/>
    </location>
</feature>
<evidence type="ECO:0000313" key="6">
    <source>
        <dbReference type="EMBL" id="GMA32965.1"/>
    </source>
</evidence>
<feature type="domain" description="SLH" evidence="5">
    <location>
        <begin position="1490"/>
        <end position="1557"/>
    </location>
</feature>
<dbReference type="InterPro" id="IPR013022">
    <property type="entry name" value="Xyl_isomerase-like_TIM-brl"/>
</dbReference>
<sequence>MMRRKLRAGVLAAAVGALVLPPTAAMAHPGHDHEAPVVAADPTDPTDWANYERVLLAKDVGEPIGLSVLPDLTVLHTARDGVIRHTDPSTGATTQIADIDVYNNSEDGLQSLALDPDFEENGWIYLFYAPRVMSNDEGENYPETTPEGSAPTSLPEGEDDSYWDIWRGYNQLTRVQWDFEARTLDLDNEEVILKVEAQRGQCCHVGGDIDFDLDGNLLLGTGDNTPASAPGANGFAPNNDAPGMNPGVDARRGAGNTNDLRGAILRIAVNDDASYSIPEGNLFPVGTEGTRPEIYVGGLRNPFRMAVDPASGALTWADYGPDSGVASDERGPMGYVEWQSTTVAMNGGWPYCHGPNANYNEWDFENSAPREFFDCEAGAVNNSRWNTGLETLPPATAPQLYYGDNPGDQPFDELVEFSPNGGQGPMGGPVFRYDETIENPGQLPEYWDGKAFMYEFSQDYVAAISLEGLGTDEGVDWDGAVTEIENFMPNEALETNNQPTWSGPIDMEIGPDGAMYVLDYGKGFFRQNPEAGLYRVEWAPENKSPVAIATADPASSATAPVTVTFDGSQSYDPEGEELTYEWDFDRDGTFDAEGVSAQETFEQVGTYAVTLRVTDPQGKSTATSTVVTVGNEAPELTLNYPADGGFFSWGDAVPYRYTATDAEDGDEIVCENLSWTFGLGHDTHAHPLESRTQTCEGTMNTPADAVEHGETEKLYGVIVATYFDNGTDEVDPARTEVSTVLNVRDQQAEHSNTIAGAERVADQSAQAFQKVVFGEGGQLSYTPVNFVGIDGVTARAQGEGTVELRWGAADAEPFATASIASDGWADVAFTGADGGAVAFPEGTGELFVTGSAGLELDSWLVDGDGVTQIPAGEEPDPIHIPVEQVSMGMYSLGPWTEEVGLEPVLERLAEIGYENVEPYGANLEPYEASEFREITDDLGLSVLTSHYNTDETTFDETLEYVSTLGQQWVGSGGFAAPGLDTLPDTLATAETMNRLGAASVEAEVGKFFGHNHASEFTTVFPAGDHADEELSAWEILAQNTDEDLVTFQLDVAWATHAGVDVVDLLDEYGDRIELLHIKDATNLGAATGPSFVNLGEGDVPLQAILAKAQEVGVELYTLEYDRTPDGESFATEGFEYITGLPAGGDDGDGENVQIPVEQVSMGMFSLNNWVNQDGIVPVMDRLSTIGFENIEPFSRTFAGLSAQETRALADSYGIAIPSAHNGGAEVTEAQFPQTLERATVLGQRYVGSGGFAAPGFGSYEDVLATAETMDRLGAASVANGTGKFFGHNHAVEFATMFEHEGETRSAWEILVMETDPELVTFQVDVAWAEHADVDVVELLAEHGERIDLLHIKDATGVGGYDPETNPRPTFVNLGEGEVPLQEILAEAVEQDVDLFVMEYDGSPANDVFAAEGFEYLTGVEAGDPTPVPFVDVPIGMQFFSDISWLFDNGISTGWETEAGREFRPVTPIARDAMAAFLYRQSNSPEFTAPTTSPFTDVSTDNQFYKEIAWLHAEGISTGWDNGDGTFSFRPLEPINRDAMAAFLYRMADSPEFTGPAVSPFTDITPETQYYDEITWLVAEGISTGWLGNDGTAIYRPVNPINRDAMAAFLHRYDDAGFSNVGGNTDS</sequence>
<dbReference type="GO" id="GO:0005975">
    <property type="term" value="P:carbohydrate metabolic process"/>
    <property type="evidence" value="ECO:0007669"/>
    <property type="project" value="UniProtKB-ARBA"/>
</dbReference>
<dbReference type="Pfam" id="PF01261">
    <property type="entry name" value="AP_endonuc_2"/>
    <property type="match status" value="2"/>
</dbReference>
<evidence type="ECO:0000313" key="7">
    <source>
        <dbReference type="Proteomes" id="UP001157161"/>
    </source>
</evidence>
<dbReference type="PROSITE" id="PS51272">
    <property type="entry name" value="SLH"/>
    <property type="match status" value="3"/>
</dbReference>
<dbReference type="Pfam" id="PF00395">
    <property type="entry name" value="SLH"/>
    <property type="match status" value="2"/>
</dbReference>
<keyword evidence="7" id="KW-1185">Reference proteome</keyword>
<evidence type="ECO:0008006" key="8">
    <source>
        <dbReference type="Google" id="ProtNLM"/>
    </source>
</evidence>
<name>A0AA38CVH4_9MICO</name>
<dbReference type="Proteomes" id="UP001157161">
    <property type="component" value="Unassembled WGS sequence"/>
</dbReference>
<dbReference type="InterPro" id="IPR001119">
    <property type="entry name" value="SLH_dom"/>
</dbReference>